<keyword evidence="2" id="KW-1185">Reference proteome</keyword>
<evidence type="ECO:0000313" key="1">
    <source>
        <dbReference type="EMBL" id="KIY71801.1"/>
    </source>
</evidence>
<gene>
    <name evidence="1" type="ORF">CYLTODRAFT_97946</name>
</gene>
<name>A0A0D7BQC9_9AGAR</name>
<dbReference type="STRING" id="1314674.A0A0D7BQC9"/>
<evidence type="ECO:0000313" key="2">
    <source>
        <dbReference type="Proteomes" id="UP000054007"/>
    </source>
</evidence>
<evidence type="ECO:0008006" key="3">
    <source>
        <dbReference type="Google" id="ProtNLM"/>
    </source>
</evidence>
<accession>A0A0D7BQC9</accession>
<dbReference type="Proteomes" id="UP000054007">
    <property type="component" value="Unassembled WGS sequence"/>
</dbReference>
<reference evidence="1 2" key="1">
    <citation type="journal article" date="2015" name="Fungal Genet. Biol.">
        <title>Evolution of novel wood decay mechanisms in Agaricales revealed by the genome sequences of Fistulina hepatica and Cylindrobasidium torrendii.</title>
        <authorList>
            <person name="Floudas D."/>
            <person name="Held B.W."/>
            <person name="Riley R."/>
            <person name="Nagy L.G."/>
            <person name="Koehler G."/>
            <person name="Ransdell A.S."/>
            <person name="Younus H."/>
            <person name="Chow J."/>
            <person name="Chiniquy J."/>
            <person name="Lipzen A."/>
            <person name="Tritt A."/>
            <person name="Sun H."/>
            <person name="Haridas S."/>
            <person name="LaButti K."/>
            <person name="Ohm R.A."/>
            <person name="Kues U."/>
            <person name="Blanchette R.A."/>
            <person name="Grigoriev I.V."/>
            <person name="Minto R.E."/>
            <person name="Hibbett D.S."/>
        </authorList>
    </citation>
    <scope>NUCLEOTIDE SEQUENCE [LARGE SCALE GENOMIC DNA]</scope>
    <source>
        <strain evidence="1 2">FP15055 ss-10</strain>
    </source>
</reference>
<organism evidence="1 2">
    <name type="scientific">Cylindrobasidium torrendii FP15055 ss-10</name>
    <dbReference type="NCBI Taxonomy" id="1314674"/>
    <lineage>
        <taxon>Eukaryota</taxon>
        <taxon>Fungi</taxon>
        <taxon>Dikarya</taxon>
        <taxon>Basidiomycota</taxon>
        <taxon>Agaricomycotina</taxon>
        <taxon>Agaricomycetes</taxon>
        <taxon>Agaricomycetidae</taxon>
        <taxon>Agaricales</taxon>
        <taxon>Marasmiineae</taxon>
        <taxon>Physalacriaceae</taxon>
        <taxon>Cylindrobasidium</taxon>
    </lineage>
</organism>
<protein>
    <recommendedName>
        <fullName evidence="3">Arrestin-like N-terminal domain-containing protein</fullName>
    </recommendedName>
</protein>
<proteinExistence type="predicted"/>
<sequence length="224" mass="24730">MSPSSTPWSYTTNCMLVSLGSRQPGELRPCYGRGASVDGQIKCIGNPVQIKRLSVHVEATLSTSDPHPGAHGRSQCATPLFSRSMTLYDGSQGFAWDAVHRFRLPIPDFLEIEGYGHTFPTPPSFSFWDCGAGCDISYQVTVSMVRKRCGFDYNESCVVDILYLPKTRASKGQYPVWIDSSKKDVSDMTPRFQQARASVSRCALFHHQIQLGTVDLPALACRAV</sequence>
<dbReference type="AlphaFoldDB" id="A0A0D7BQC9"/>
<dbReference type="OrthoDB" id="2586076at2759"/>
<dbReference type="EMBL" id="KN880450">
    <property type="protein sequence ID" value="KIY71801.1"/>
    <property type="molecule type" value="Genomic_DNA"/>
</dbReference>